<comment type="similarity">
    <text evidence="1">Belongs to the SAPAP family.</text>
</comment>
<dbReference type="AlphaFoldDB" id="A0A9N9QDH6"/>
<evidence type="ECO:0000313" key="3">
    <source>
        <dbReference type="EMBL" id="CAG9765864.1"/>
    </source>
</evidence>
<sequence length="777" mass="87047">MSKKRRLNKLISKWIKSDLPDDRSSVLLLRVTSAKPSPKPPRRPFSLPLALGVVSTCSKVQRSSSGASNGRRVLSFGRRDSIRLGVKWERPGSRHVNCTNNNAEDDIHCASQADDKLVETGHYQNGQLGAKNSHQLSNIRFEISQPDIENQSPKFQATVIDTDQETNTNDIRKNISDRRLEFLGHESKSLFLVSRVKIVLSSTQKIPKPDIPLSDKTFGKFLGVGDGASLATMETSVDSIGACSIDMEGSRELSADWSEAGSTATLRGSRITTAERQHHHLPSYLSLACTVNGYSTTTNYDSVRLARSRDASPHRIDSSGSHLIMDHSHQGTYAITNNLLSPPNLVPLPTPNVNSKIMTDNALRTHHRQEFYSSSKTMTFLTKESHQYSSNIYNTKDNTDGCIQRKLVSYESKNISSLNDQSKCIIESSTVNKEYTNGKETKSVIQQRVERLYGPGALAQGFFVSRRQKSRLSESEESNKSLEMSKLNQTLPDKFSDEENIEPTSIKQSTSSPSLPVLRHLRPEFRAQLPLASPRKVAEVHMQKSITVPKLKDELVKVNGNLEEICEKNGELPVIKQNGSIIAQVPIKEESIEKDGHYFLRILEEQTSRLLAIADRVESEIETPNLTEEVIGKLRSAAGKAKLLVSQKMQQFKGLCVNNINQSGGEAFPTTNEDLQGFWDMVLLQVNQVDEIFEEISKLKDNNWKEDTETKVEIKCKSAPKQRKILLKVKPSAAAEEARKQREEQRRMMIEERRKAMKAAQQQPSQPSIEIFVPESS</sequence>
<proteinExistence type="inferred from homology"/>
<evidence type="ECO:0008006" key="5">
    <source>
        <dbReference type="Google" id="ProtNLM"/>
    </source>
</evidence>
<dbReference type="InterPro" id="IPR005026">
    <property type="entry name" value="SAPAP"/>
</dbReference>
<dbReference type="OrthoDB" id="10036956at2759"/>
<feature type="region of interest" description="Disordered" evidence="2">
    <location>
        <begin position="469"/>
        <end position="513"/>
    </location>
</feature>
<dbReference type="PANTHER" id="PTHR12353">
    <property type="entry name" value="DISKS LARGE-ASSOCIATED PROTEIN DAP SAP90/PSD-95-ASSOCIATED PROTEIN"/>
    <property type="match status" value="1"/>
</dbReference>
<accession>A0A9N9QDH6</accession>
<dbReference type="GO" id="GO:0023052">
    <property type="term" value="P:signaling"/>
    <property type="evidence" value="ECO:0007669"/>
    <property type="project" value="InterPro"/>
</dbReference>
<protein>
    <recommendedName>
        <fullName evidence="5">Disks large-associated protein 1</fullName>
    </recommendedName>
</protein>
<feature type="compositionally biased region" description="Basic and acidic residues" evidence="2">
    <location>
        <begin position="471"/>
        <end position="480"/>
    </location>
</feature>
<dbReference type="Proteomes" id="UP001152799">
    <property type="component" value="Chromosome 3"/>
</dbReference>
<dbReference type="GO" id="GO:0060090">
    <property type="term" value="F:molecular adaptor activity"/>
    <property type="evidence" value="ECO:0007669"/>
    <property type="project" value="TreeGrafter"/>
</dbReference>
<evidence type="ECO:0000256" key="1">
    <source>
        <dbReference type="ARBA" id="ARBA00008839"/>
    </source>
</evidence>
<dbReference type="GO" id="GO:0099572">
    <property type="term" value="C:postsynaptic specialization"/>
    <property type="evidence" value="ECO:0007669"/>
    <property type="project" value="TreeGrafter"/>
</dbReference>
<name>A0A9N9QDH6_9CUCU</name>
<organism evidence="3 4">
    <name type="scientific">Ceutorhynchus assimilis</name>
    <name type="common">cabbage seed weevil</name>
    <dbReference type="NCBI Taxonomy" id="467358"/>
    <lineage>
        <taxon>Eukaryota</taxon>
        <taxon>Metazoa</taxon>
        <taxon>Ecdysozoa</taxon>
        <taxon>Arthropoda</taxon>
        <taxon>Hexapoda</taxon>
        <taxon>Insecta</taxon>
        <taxon>Pterygota</taxon>
        <taxon>Neoptera</taxon>
        <taxon>Endopterygota</taxon>
        <taxon>Coleoptera</taxon>
        <taxon>Polyphaga</taxon>
        <taxon>Cucujiformia</taxon>
        <taxon>Curculionidae</taxon>
        <taxon>Ceutorhynchinae</taxon>
        <taxon>Ceutorhynchus</taxon>
    </lineage>
</organism>
<evidence type="ECO:0000313" key="4">
    <source>
        <dbReference type="Proteomes" id="UP001152799"/>
    </source>
</evidence>
<reference evidence="3" key="1">
    <citation type="submission" date="2022-01" db="EMBL/GenBank/DDBJ databases">
        <authorList>
            <person name="King R."/>
        </authorList>
    </citation>
    <scope>NUCLEOTIDE SEQUENCE</scope>
</reference>
<dbReference type="EMBL" id="OU892279">
    <property type="protein sequence ID" value="CAG9765864.1"/>
    <property type="molecule type" value="Genomic_DNA"/>
</dbReference>
<feature type="compositionally biased region" description="Polar residues" evidence="2">
    <location>
        <begin position="502"/>
        <end position="513"/>
    </location>
</feature>
<feature type="region of interest" description="Disordered" evidence="2">
    <location>
        <begin position="753"/>
        <end position="777"/>
    </location>
</feature>
<gene>
    <name evidence="3" type="ORF">CEUTPL_LOCUS6464</name>
</gene>
<evidence type="ECO:0000256" key="2">
    <source>
        <dbReference type="SAM" id="MobiDB-lite"/>
    </source>
</evidence>
<keyword evidence="4" id="KW-1185">Reference proteome</keyword>
<dbReference type="Pfam" id="PF03359">
    <property type="entry name" value="GKAP"/>
    <property type="match status" value="1"/>
</dbReference>
<dbReference type="PANTHER" id="PTHR12353:SF31">
    <property type="entry name" value="LD44824P"/>
    <property type="match status" value="1"/>
</dbReference>
<dbReference type="GO" id="GO:0098978">
    <property type="term" value="C:glutamatergic synapse"/>
    <property type="evidence" value="ECO:0007669"/>
    <property type="project" value="TreeGrafter"/>
</dbReference>